<protein>
    <submittedName>
        <fullName evidence="1">Uncharacterized protein</fullName>
    </submittedName>
</protein>
<proteinExistence type="predicted"/>
<name>A0A917DQ34_9SPHN</name>
<evidence type="ECO:0000313" key="1">
    <source>
        <dbReference type="EMBL" id="GGD58277.1"/>
    </source>
</evidence>
<keyword evidence="2" id="KW-1185">Reference proteome</keyword>
<reference evidence="1" key="2">
    <citation type="submission" date="2020-09" db="EMBL/GenBank/DDBJ databases">
        <authorList>
            <person name="Sun Q."/>
            <person name="Zhou Y."/>
        </authorList>
    </citation>
    <scope>NUCLEOTIDE SEQUENCE</scope>
    <source>
        <strain evidence="1">CGMCC 1.15360</strain>
    </source>
</reference>
<organism evidence="1 2">
    <name type="scientific">Croceicoccus mobilis</name>
    <dbReference type="NCBI Taxonomy" id="1703339"/>
    <lineage>
        <taxon>Bacteria</taxon>
        <taxon>Pseudomonadati</taxon>
        <taxon>Pseudomonadota</taxon>
        <taxon>Alphaproteobacteria</taxon>
        <taxon>Sphingomonadales</taxon>
        <taxon>Erythrobacteraceae</taxon>
        <taxon>Croceicoccus</taxon>
    </lineage>
</organism>
<reference evidence="1" key="1">
    <citation type="journal article" date="2014" name="Int. J. Syst. Evol. Microbiol.">
        <title>Complete genome sequence of Corynebacterium casei LMG S-19264T (=DSM 44701T), isolated from a smear-ripened cheese.</title>
        <authorList>
            <consortium name="US DOE Joint Genome Institute (JGI-PGF)"/>
            <person name="Walter F."/>
            <person name="Albersmeier A."/>
            <person name="Kalinowski J."/>
            <person name="Ruckert C."/>
        </authorList>
    </citation>
    <scope>NUCLEOTIDE SEQUENCE</scope>
    <source>
        <strain evidence="1">CGMCC 1.15360</strain>
    </source>
</reference>
<gene>
    <name evidence="1" type="ORF">GCM10010990_04530</name>
</gene>
<dbReference type="EMBL" id="BMIP01000001">
    <property type="protein sequence ID" value="GGD58277.1"/>
    <property type="molecule type" value="Genomic_DNA"/>
</dbReference>
<comment type="caution">
    <text evidence="1">The sequence shown here is derived from an EMBL/GenBank/DDBJ whole genome shotgun (WGS) entry which is preliminary data.</text>
</comment>
<evidence type="ECO:0000313" key="2">
    <source>
        <dbReference type="Proteomes" id="UP000612349"/>
    </source>
</evidence>
<dbReference type="AlphaFoldDB" id="A0A917DQ34"/>
<dbReference type="Proteomes" id="UP000612349">
    <property type="component" value="Unassembled WGS sequence"/>
</dbReference>
<accession>A0A917DQ34</accession>
<sequence>MMEKSSGQVEPFPKGMVVASIEKQLAHLRDMLLAELPFALDVAISFDGKLEIHVDVRRQEEAYLVETKLGSLPIGRFQHINRGSPPHHPFLHRVSAQFVRDADDDAPHVPGPDGSARA</sequence>